<organism evidence="4 5">
    <name type="scientific">Zalophus californianus</name>
    <name type="common">California sealion</name>
    <dbReference type="NCBI Taxonomy" id="9704"/>
    <lineage>
        <taxon>Eukaryota</taxon>
        <taxon>Metazoa</taxon>
        <taxon>Chordata</taxon>
        <taxon>Craniata</taxon>
        <taxon>Vertebrata</taxon>
        <taxon>Euteleostomi</taxon>
        <taxon>Mammalia</taxon>
        <taxon>Eutheria</taxon>
        <taxon>Laurasiatheria</taxon>
        <taxon>Carnivora</taxon>
        <taxon>Caniformia</taxon>
        <taxon>Pinnipedia</taxon>
        <taxon>Otariidae</taxon>
        <taxon>Zalophus</taxon>
    </lineage>
</organism>
<dbReference type="GO" id="GO:0005737">
    <property type="term" value="C:cytoplasm"/>
    <property type="evidence" value="ECO:0007669"/>
    <property type="project" value="TreeGrafter"/>
</dbReference>
<dbReference type="AlphaFoldDB" id="A0A6J2AWD7"/>
<dbReference type="GO" id="GO:0043248">
    <property type="term" value="P:proteasome assembly"/>
    <property type="evidence" value="ECO:0007669"/>
    <property type="project" value="InterPro"/>
</dbReference>
<dbReference type="RefSeq" id="XP_027423945.2">
    <property type="nucleotide sequence ID" value="XM_027568144.2"/>
</dbReference>
<sequence>MHARGCGRQRRDGIPVTELSASRPSESHDLLHKRPCVKNELLPSHHLELSEKKFQLKQDKMNFSTKITNGGAPIKSQMEFKAEQQAQGLPFLPSSNLSLGIFRGNDETIGCEDILNEPSQSELMEEPDLMAEYKLGFL</sequence>
<evidence type="ECO:0000313" key="4">
    <source>
        <dbReference type="Proteomes" id="UP000515165"/>
    </source>
</evidence>
<dbReference type="KEGG" id="zca:113908124"/>
<evidence type="ECO:0000256" key="2">
    <source>
        <dbReference type="ARBA" id="ARBA00043974"/>
    </source>
</evidence>
<evidence type="ECO:0000256" key="1">
    <source>
        <dbReference type="ARBA" id="ARBA00023186"/>
    </source>
</evidence>
<dbReference type="GeneID" id="113908124"/>
<proteinExistence type="inferred from homology"/>
<dbReference type="PANTHER" id="PTHR12828:SF3">
    <property type="entry name" value="PROTEASOME MATURATION PROTEIN"/>
    <property type="match status" value="1"/>
</dbReference>
<reference evidence="5" key="1">
    <citation type="submission" date="2025-08" db="UniProtKB">
        <authorList>
            <consortium name="RefSeq"/>
        </authorList>
    </citation>
    <scope>IDENTIFICATION</scope>
    <source>
        <tissue evidence="5">Blood</tissue>
    </source>
</reference>
<keyword evidence="1" id="KW-0143">Chaperone</keyword>
<dbReference type="Pfam" id="PF05348">
    <property type="entry name" value="UMP1"/>
    <property type="match status" value="1"/>
</dbReference>
<protein>
    <submittedName>
        <fullName evidence="5">Proteasome maturation protein-like</fullName>
    </submittedName>
</protein>
<dbReference type="PANTHER" id="PTHR12828">
    <property type="entry name" value="PROTEASOME MATURATION PROTEIN UMP1"/>
    <property type="match status" value="1"/>
</dbReference>
<gene>
    <name evidence="5" type="primary">LOC113908124</name>
</gene>
<dbReference type="Proteomes" id="UP000515165">
    <property type="component" value="Chromosome 16"/>
</dbReference>
<dbReference type="OrthoDB" id="15001at2759"/>
<evidence type="ECO:0000256" key="3">
    <source>
        <dbReference type="SAM" id="MobiDB-lite"/>
    </source>
</evidence>
<keyword evidence="4" id="KW-1185">Reference proteome</keyword>
<accession>A0A6J2AWD7</accession>
<name>A0A6J2AWD7_ZALCA</name>
<evidence type="ECO:0000313" key="5">
    <source>
        <dbReference type="RefSeq" id="XP_027423945.2"/>
    </source>
</evidence>
<feature type="region of interest" description="Disordered" evidence="3">
    <location>
        <begin position="1"/>
        <end position="29"/>
    </location>
</feature>
<dbReference type="InterPro" id="IPR008012">
    <property type="entry name" value="Ump1"/>
</dbReference>
<comment type="similarity">
    <text evidence="2">Belongs to the POMP/UMP1 family.</text>
</comment>
<dbReference type="GO" id="GO:0005634">
    <property type="term" value="C:nucleus"/>
    <property type="evidence" value="ECO:0007669"/>
    <property type="project" value="TreeGrafter"/>
</dbReference>